<comment type="caution">
    <text evidence="3">The sequence shown here is derived from an EMBL/GenBank/DDBJ whole genome shotgun (WGS) entry which is preliminary data.</text>
</comment>
<keyword evidence="1" id="KW-0812">Transmembrane</keyword>
<proteinExistence type="predicted"/>
<gene>
    <name evidence="3" type="ORF">IAA67_06735</name>
</gene>
<evidence type="ECO:0000313" key="3">
    <source>
        <dbReference type="EMBL" id="HIQ70007.1"/>
    </source>
</evidence>
<organism evidence="3 4">
    <name type="scientific">Candidatus Avoscillospira stercorigallinarum</name>
    <dbReference type="NCBI Taxonomy" id="2840708"/>
    <lineage>
        <taxon>Bacteria</taxon>
        <taxon>Bacillati</taxon>
        <taxon>Bacillota</taxon>
        <taxon>Clostridia</taxon>
        <taxon>Eubacteriales</taxon>
        <taxon>Oscillospiraceae</taxon>
        <taxon>Oscillospiraceae incertae sedis</taxon>
        <taxon>Candidatus Avoscillospira</taxon>
    </lineage>
</organism>
<name>A0A9D0Z6A4_9FIRM</name>
<dbReference type="EMBL" id="DVFN01000095">
    <property type="protein sequence ID" value="HIQ70007.1"/>
    <property type="molecule type" value="Genomic_DNA"/>
</dbReference>
<feature type="domain" description="Putative zinc-finger" evidence="2">
    <location>
        <begin position="3"/>
        <end position="37"/>
    </location>
</feature>
<evidence type="ECO:0000256" key="1">
    <source>
        <dbReference type="SAM" id="Phobius"/>
    </source>
</evidence>
<evidence type="ECO:0000259" key="2">
    <source>
        <dbReference type="Pfam" id="PF13490"/>
    </source>
</evidence>
<dbReference type="Proteomes" id="UP000886874">
    <property type="component" value="Unassembled WGS sequence"/>
</dbReference>
<dbReference type="AlphaFoldDB" id="A0A9D0Z6A4"/>
<dbReference type="InterPro" id="IPR027383">
    <property type="entry name" value="Znf_put"/>
</dbReference>
<sequence>MTCEDALILLSGHLDGVNTQEEETELFAHLQSCAGCRDLLAAFEAADAGIQALEAEPPAGLSERILAAVRQEPRRQKRVRPWLAPVATAAVLALVCWAGIRTLPMLGSQTANTALTQTARADMTAADTAVAETTEEENCTADAALPEAYTEADTSSYSSEMDAAAYGLDAVAAALRTEETAAVLVLDEDAPVLAAYEQTFLPEGVYRVQLPQAEWEALQAAYPDAAVYLPDAEPAVYYVLHP</sequence>
<reference evidence="3" key="2">
    <citation type="journal article" date="2021" name="PeerJ">
        <title>Extensive microbial diversity within the chicken gut microbiome revealed by metagenomics and culture.</title>
        <authorList>
            <person name="Gilroy R."/>
            <person name="Ravi A."/>
            <person name="Getino M."/>
            <person name="Pursley I."/>
            <person name="Horton D.L."/>
            <person name="Alikhan N.F."/>
            <person name="Baker D."/>
            <person name="Gharbi K."/>
            <person name="Hall N."/>
            <person name="Watson M."/>
            <person name="Adriaenssens E.M."/>
            <person name="Foster-Nyarko E."/>
            <person name="Jarju S."/>
            <person name="Secka A."/>
            <person name="Antonio M."/>
            <person name="Oren A."/>
            <person name="Chaudhuri R.R."/>
            <person name="La Ragione R."/>
            <person name="Hildebrand F."/>
            <person name="Pallen M.J."/>
        </authorList>
    </citation>
    <scope>NUCLEOTIDE SEQUENCE</scope>
    <source>
        <strain evidence="3">ChiSjej2B20-13462</strain>
    </source>
</reference>
<keyword evidence="1" id="KW-0472">Membrane</keyword>
<evidence type="ECO:0000313" key="4">
    <source>
        <dbReference type="Proteomes" id="UP000886874"/>
    </source>
</evidence>
<protein>
    <submittedName>
        <fullName evidence="3">Zf-HC2 domain-containing protein</fullName>
    </submittedName>
</protein>
<feature type="transmembrane region" description="Helical" evidence="1">
    <location>
        <begin position="82"/>
        <end position="100"/>
    </location>
</feature>
<reference evidence="3" key="1">
    <citation type="submission" date="2020-10" db="EMBL/GenBank/DDBJ databases">
        <authorList>
            <person name="Gilroy R."/>
        </authorList>
    </citation>
    <scope>NUCLEOTIDE SEQUENCE</scope>
    <source>
        <strain evidence="3">ChiSjej2B20-13462</strain>
    </source>
</reference>
<keyword evidence="1" id="KW-1133">Transmembrane helix</keyword>
<accession>A0A9D0Z6A4</accession>
<dbReference type="Pfam" id="PF13490">
    <property type="entry name" value="zf-HC2"/>
    <property type="match status" value="1"/>
</dbReference>